<dbReference type="EMBL" id="FOAB01000001">
    <property type="protein sequence ID" value="SEK23551.1"/>
    <property type="molecule type" value="Genomic_DNA"/>
</dbReference>
<proteinExistence type="predicted"/>
<keyword evidence="3" id="KW-1185">Reference proteome</keyword>
<dbReference type="OrthoDB" id="1162736at2"/>
<reference evidence="2 3" key="1">
    <citation type="submission" date="2016-10" db="EMBL/GenBank/DDBJ databases">
        <authorList>
            <person name="de Groot N.N."/>
        </authorList>
    </citation>
    <scope>NUCLEOTIDE SEQUENCE [LARGE SCALE GENOMIC DNA]</scope>
    <source>
        <strain evidence="2 3">DSM 25232</strain>
    </source>
</reference>
<dbReference type="AlphaFoldDB" id="A0A1H7FBW4"/>
<evidence type="ECO:0000313" key="3">
    <source>
        <dbReference type="Proteomes" id="UP000198521"/>
    </source>
</evidence>
<dbReference type="Proteomes" id="UP000198521">
    <property type="component" value="Unassembled WGS sequence"/>
</dbReference>
<feature type="chain" id="PRO_5011570772" evidence="1">
    <location>
        <begin position="23"/>
        <end position="129"/>
    </location>
</feature>
<dbReference type="STRING" id="1038014.SAMN04487910_0036"/>
<sequence>MTKLLRPALLFVFVLCSFNIQAQEDILKETIIQFNSDMTTFDFSIPHENEITHDKKVFSYECVFENANHNHANHEVLHSEDIALIDIITSDEGTDFNCSGGFCMDKSHFHKKGLTLKRQLFDYFMKISC</sequence>
<organism evidence="2 3">
    <name type="scientific">Aquimarina amphilecti</name>
    <dbReference type="NCBI Taxonomy" id="1038014"/>
    <lineage>
        <taxon>Bacteria</taxon>
        <taxon>Pseudomonadati</taxon>
        <taxon>Bacteroidota</taxon>
        <taxon>Flavobacteriia</taxon>
        <taxon>Flavobacteriales</taxon>
        <taxon>Flavobacteriaceae</taxon>
        <taxon>Aquimarina</taxon>
    </lineage>
</organism>
<feature type="signal peptide" evidence="1">
    <location>
        <begin position="1"/>
        <end position="22"/>
    </location>
</feature>
<keyword evidence="1" id="KW-0732">Signal</keyword>
<evidence type="ECO:0000313" key="2">
    <source>
        <dbReference type="EMBL" id="SEK23551.1"/>
    </source>
</evidence>
<protein>
    <submittedName>
        <fullName evidence="2">Uncharacterized protein</fullName>
    </submittedName>
</protein>
<evidence type="ECO:0000256" key="1">
    <source>
        <dbReference type="SAM" id="SignalP"/>
    </source>
</evidence>
<gene>
    <name evidence="2" type="ORF">SAMN04487910_0036</name>
</gene>
<dbReference type="RefSeq" id="WP_091403825.1">
    <property type="nucleotide sequence ID" value="NZ_FOAB01000001.1"/>
</dbReference>
<accession>A0A1H7FBW4</accession>
<name>A0A1H7FBW4_AQUAM</name>